<dbReference type="GeneID" id="102710220"/>
<dbReference type="GO" id="GO:0005737">
    <property type="term" value="C:cytoplasm"/>
    <property type="evidence" value="ECO:0007669"/>
    <property type="project" value="TreeGrafter"/>
</dbReference>
<proteinExistence type="predicted"/>
<accession>J3MIN3</accession>
<dbReference type="SUPFAM" id="SSF51905">
    <property type="entry name" value="FAD/NAD(P)-binding domain"/>
    <property type="match status" value="1"/>
</dbReference>
<dbReference type="Gramene" id="OB07G12650.1">
    <property type="protein sequence ID" value="OB07G12650.1"/>
    <property type="gene ID" value="OB07G12650"/>
</dbReference>
<dbReference type="InterPro" id="IPR036188">
    <property type="entry name" value="FAD/NAD-bd_sf"/>
</dbReference>
<reference evidence="2" key="1">
    <citation type="journal article" date="2013" name="Nat. Commun.">
        <title>Whole-genome sequencing of Oryza brachyantha reveals mechanisms underlying Oryza genome evolution.</title>
        <authorList>
            <person name="Chen J."/>
            <person name="Huang Q."/>
            <person name="Gao D."/>
            <person name="Wang J."/>
            <person name="Lang Y."/>
            <person name="Liu T."/>
            <person name="Li B."/>
            <person name="Bai Z."/>
            <person name="Luis Goicoechea J."/>
            <person name="Liang C."/>
            <person name="Chen C."/>
            <person name="Zhang W."/>
            <person name="Sun S."/>
            <person name="Liao Y."/>
            <person name="Zhang X."/>
            <person name="Yang L."/>
            <person name="Song C."/>
            <person name="Wang M."/>
            <person name="Shi J."/>
            <person name="Liu G."/>
            <person name="Liu J."/>
            <person name="Zhou H."/>
            <person name="Zhou W."/>
            <person name="Yu Q."/>
            <person name="An N."/>
            <person name="Chen Y."/>
            <person name="Cai Q."/>
            <person name="Wang B."/>
            <person name="Liu B."/>
            <person name="Min J."/>
            <person name="Huang Y."/>
            <person name="Wu H."/>
            <person name="Li Z."/>
            <person name="Zhang Y."/>
            <person name="Yin Y."/>
            <person name="Song W."/>
            <person name="Jiang J."/>
            <person name="Jackson S.A."/>
            <person name="Wing R.A."/>
            <person name="Wang J."/>
            <person name="Chen M."/>
        </authorList>
    </citation>
    <scope>NUCLEOTIDE SEQUENCE [LARGE SCALE GENOMIC DNA]</scope>
    <source>
        <strain evidence="2">cv. IRGC 101232</strain>
    </source>
</reference>
<dbReference type="OMA" id="ICGMSGE"/>
<dbReference type="OrthoDB" id="498204at2759"/>
<dbReference type="HOGENOM" id="CLU_1484208_0_0_1"/>
<sequence>MIREVFDVSGLKAHSIVLRPRDPDTITPHALFLSYQPEPGAKMLDPEVYPRPTGEVYICGMTKDAEVPDDPATITGEPDSIAMLHKIAGRVSSQLKREEGAEVVAEQACYLPCTSDGLPVIGEMPGVKGCYVATGHNCWGILNAPATGAALAELILEGNAKIVDLAPFSPARFLKKRSKRGV</sequence>
<dbReference type="eggNOG" id="KOG2852">
    <property type="taxonomic scope" value="Eukaryota"/>
</dbReference>
<name>J3MIN3_ORYBR</name>
<dbReference type="PANTHER" id="PTHR13847">
    <property type="entry name" value="SARCOSINE DEHYDROGENASE-RELATED"/>
    <property type="match status" value="1"/>
</dbReference>
<dbReference type="FunFam" id="3.30.9.10:FF:000033">
    <property type="entry name" value="Putative oxidoreductase C1F5.03c"/>
    <property type="match status" value="1"/>
</dbReference>
<keyword evidence="3" id="KW-1185">Reference proteome</keyword>
<evidence type="ECO:0000313" key="3">
    <source>
        <dbReference type="Proteomes" id="UP000006038"/>
    </source>
</evidence>
<dbReference type="InterPro" id="IPR006076">
    <property type="entry name" value="FAD-dep_OxRdtase"/>
</dbReference>
<dbReference type="EnsemblPlants" id="OB07G12650.1">
    <property type="protein sequence ID" value="OB07G12650.1"/>
    <property type="gene ID" value="OB07G12650"/>
</dbReference>
<dbReference type="Pfam" id="PF01266">
    <property type="entry name" value="DAO"/>
    <property type="match status" value="1"/>
</dbReference>
<organism evidence="2">
    <name type="scientific">Oryza brachyantha</name>
    <name type="common">malo sina</name>
    <dbReference type="NCBI Taxonomy" id="4533"/>
    <lineage>
        <taxon>Eukaryota</taxon>
        <taxon>Viridiplantae</taxon>
        <taxon>Streptophyta</taxon>
        <taxon>Embryophyta</taxon>
        <taxon>Tracheophyta</taxon>
        <taxon>Spermatophyta</taxon>
        <taxon>Magnoliopsida</taxon>
        <taxon>Liliopsida</taxon>
        <taxon>Poales</taxon>
        <taxon>Poaceae</taxon>
        <taxon>BOP clade</taxon>
        <taxon>Oryzoideae</taxon>
        <taxon>Oryzeae</taxon>
        <taxon>Oryzinae</taxon>
        <taxon>Oryza</taxon>
    </lineage>
</organism>
<dbReference type="Gene3D" id="3.50.50.60">
    <property type="entry name" value="FAD/NAD(P)-binding domain"/>
    <property type="match status" value="1"/>
</dbReference>
<evidence type="ECO:0000313" key="2">
    <source>
        <dbReference type="EnsemblPlants" id="OB07G12650.1"/>
    </source>
</evidence>
<feature type="domain" description="FAD dependent oxidoreductase" evidence="1">
    <location>
        <begin position="9"/>
        <end position="154"/>
    </location>
</feature>
<reference evidence="2" key="2">
    <citation type="submission" date="2013-04" db="UniProtKB">
        <authorList>
            <consortium name="EnsemblPlants"/>
        </authorList>
    </citation>
    <scope>IDENTIFICATION</scope>
</reference>
<protein>
    <recommendedName>
        <fullName evidence="1">FAD dependent oxidoreductase domain-containing protein</fullName>
    </recommendedName>
</protein>
<evidence type="ECO:0000259" key="1">
    <source>
        <dbReference type="Pfam" id="PF01266"/>
    </source>
</evidence>
<dbReference type="KEGG" id="obr:102710220"/>
<dbReference type="STRING" id="4533.J3MIN3"/>
<dbReference type="AlphaFoldDB" id="J3MIN3"/>
<dbReference type="PANTHER" id="PTHR13847:SF150">
    <property type="entry name" value="OXIDOREDUCTASE TDA3-RELATED"/>
    <property type="match status" value="1"/>
</dbReference>
<dbReference type="Proteomes" id="UP000006038">
    <property type="component" value="Chromosome 7"/>
</dbReference>